<protein>
    <submittedName>
        <fullName evidence="6">NAD(P)-binding protein</fullName>
    </submittedName>
</protein>
<evidence type="ECO:0000256" key="3">
    <source>
        <dbReference type="ARBA" id="ARBA00022833"/>
    </source>
</evidence>
<proteinExistence type="predicted"/>
<keyword evidence="4" id="KW-0560">Oxidoreductase</keyword>
<dbReference type="Pfam" id="PF00107">
    <property type="entry name" value="ADH_zinc_N"/>
    <property type="match status" value="1"/>
</dbReference>
<dbReference type="PANTHER" id="PTHR42940">
    <property type="entry name" value="ALCOHOL DEHYDROGENASE 1-RELATED"/>
    <property type="match status" value="1"/>
</dbReference>
<dbReference type="GO" id="GO:0004022">
    <property type="term" value="F:alcohol dehydrogenase (NAD+) activity"/>
    <property type="evidence" value="ECO:0007669"/>
    <property type="project" value="TreeGrafter"/>
</dbReference>
<evidence type="ECO:0000259" key="5">
    <source>
        <dbReference type="Pfam" id="PF00107"/>
    </source>
</evidence>
<keyword evidence="3" id="KW-0862">Zinc</keyword>
<dbReference type="SUPFAM" id="SSF51735">
    <property type="entry name" value="NAD(P)-binding Rossmann-fold domains"/>
    <property type="match status" value="1"/>
</dbReference>
<dbReference type="PANTHER" id="PTHR42940:SF5">
    <property type="entry name" value="ALCOHOL DEHYDROGENASE 2"/>
    <property type="match status" value="1"/>
</dbReference>
<dbReference type="InterPro" id="IPR013149">
    <property type="entry name" value="ADH-like_C"/>
</dbReference>
<dbReference type="OrthoDB" id="1879366at2759"/>
<evidence type="ECO:0000256" key="4">
    <source>
        <dbReference type="ARBA" id="ARBA00023002"/>
    </source>
</evidence>
<dbReference type="GO" id="GO:0046872">
    <property type="term" value="F:metal ion binding"/>
    <property type="evidence" value="ECO:0007669"/>
    <property type="project" value="UniProtKB-KW"/>
</dbReference>
<organism evidence="6 7">
    <name type="scientific">Aspergillus ellipticus CBS 707.79</name>
    <dbReference type="NCBI Taxonomy" id="1448320"/>
    <lineage>
        <taxon>Eukaryota</taxon>
        <taxon>Fungi</taxon>
        <taxon>Dikarya</taxon>
        <taxon>Ascomycota</taxon>
        <taxon>Pezizomycotina</taxon>
        <taxon>Eurotiomycetes</taxon>
        <taxon>Eurotiomycetidae</taxon>
        <taxon>Eurotiales</taxon>
        <taxon>Aspergillaceae</taxon>
        <taxon>Aspergillus</taxon>
        <taxon>Aspergillus subgen. Circumdati</taxon>
    </lineage>
</organism>
<reference evidence="6 7" key="1">
    <citation type="submission" date="2018-02" db="EMBL/GenBank/DDBJ databases">
        <title>The genomes of Aspergillus section Nigri reveals drivers in fungal speciation.</title>
        <authorList>
            <consortium name="DOE Joint Genome Institute"/>
            <person name="Vesth T.C."/>
            <person name="Nybo J."/>
            <person name="Theobald S."/>
            <person name="Brandl J."/>
            <person name="Frisvad J.C."/>
            <person name="Nielsen K.F."/>
            <person name="Lyhne E.K."/>
            <person name="Kogle M.E."/>
            <person name="Kuo A."/>
            <person name="Riley R."/>
            <person name="Clum A."/>
            <person name="Nolan M."/>
            <person name="Lipzen A."/>
            <person name="Salamov A."/>
            <person name="Henrissat B."/>
            <person name="Wiebenga A."/>
            <person name="De vries R.P."/>
            <person name="Grigoriev I.V."/>
            <person name="Mortensen U.H."/>
            <person name="Andersen M.R."/>
            <person name="Baker S.E."/>
        </authorList>
    </citation>
    <scope>NUCLEOTIDE SEQUENCE [LARGE SCALE GENOMIC DNA]</scope>
    <source>
        <strain evidence="6 7">CBS 707.79</strain>
    </source>
</reference>
<dbReference type="Gene3D" id="3.40.50.720">
    <property type="entry name" value="NAD(P)-binding Rossmann-like Domain"/>
    <property type="match status" value="1"/>
</dbReference>
<dbReference type="STRING" id="1448320.A0A319CXC3"/>
<comment type="cofactor">
    <cofactor evidence="1">
        <name>Zn(2+)</name>
        <dbReference type="ChEBI" id="CHEBI:29105"/>
    </cofactor>
</comment>
<evidence type="ECO:0000313" key="7">
    <source>
        <dbReference type="Proteomes" id="UP000247810"/>
    </source>
</evidence>
<dbReference type="AlphaFoldDB" id="A0A319CXC3"/>
<sequence>MGATGGLGHLALQIGSRGIGLRMIAIDYGDKKAFAEECGANTYIDVSQFGPDEESQLAAAIKQTTPDGLGAAAVIVYISGNDAYAAAVRYMRFGGTVVCVGVPEGRPVPIATADPATLISQELRIVGSCRGGWCWI</sequence>
<name>A0A319CXC3_9EURO</name>
<dbReference type="Proteomes" id="UP000247810">
    <property type="component" value="Unassembled WGS sequence"/>
</dbReference>
<dbReference type="EMBL" id="KZ826014">
    <property type="protein sequence ID" value="PYH89734.1"/>
    <property type="molecule type" value="Genomic_DNA"/>
</dbReference>
<dbReference type="GO" id="GO:0005737">
    <property type="term" value="C:cytoplasm"/>
    <property type="evidence" value="ECO:0007669"/>
    <property type="project" value="TreeGrafter"/>
</dbReference>
<feature type="domain" description="Alcohol dehydrogenase-like C-terminal" evidence="5">
    <location>
        <begin position="6"/>
        <end position="132"/>
    </location>
</feature>
<keyword evidence="7" id="KW-1185">Reference proteome</keyword>
<dbReference type="VEuPathDB" id="FungiDB:BO71DRAFT_389077"/>
<accession>A0A319CXC3</accession>
<evidence type="ECO:0000256" key="1">
    <source>
        <dbReference type="ARBA" id="ARBA00001947"/>
    </source>
</evidence>
<keyword evidence="2" id="KW-0479">Metal-binding</keyword>
<gene>
    <name evidence="6" type="ORF">BO71DRAFT_389077</name>
</gene>
<dbReference type="InterPro" id="IPR036291">
    <property type="entry name" value="NAD(P)-bd_dom_sf"/>
</dbReference>
<evidence type="ECO:0000313" key="6">
    <source>
        <dbReference type="EMBL" id="PYH89734.1"/>
    </source>
</evidence>
<evidence type="ECO:0000256" key="2">
    <source>
        <dbReference type="ARBA" id="ARBA00022723"/>
    </source>
</evidence>